<name>A0A506XTB6_9MICO</name>
<evidence type="ECO:0000256" key="1">
    <source>
        <dbReference type="SAM" id="SignalP"/>
    </source>
</evidence>
<feature type="chain" id="PRO_5038362000" evidence="1">
    <location>
        <begin position="25"/>
        <end position="192"/>
    </location>
</feature>
<dbReference type="OrthoDB" id="5114464at2"/>
<evidence type="ECO:0000313" key="3">
    <source>
        <dbReference type="Proteomes" id="UP000316252"/>
    </source>
</evidence>
<comment type="caution">
    <text evidence="2">The sequence shown here is derived from an EMBL/GenBank/DDBJ whole genome shotgun (WGS) entry which is preliminary data.</text>
</comment>
<reference evidence="2 3" key="1">
    <citation type="submission" date="2019-06" db="EMBL/GenBank/DDBJ databases">
        <authorList>
            <person name="Li F."/>
        </authorList>
    </citation>
    <scope>NUCLEOTIDE SEQUENCE [LARGE SCALE GENOMIC DNA]</scope>
    <source>
        <strain evidence="2 3">10F1D-1</strain>
    </source>
</reference>
<dbReference type="AlphaFoldDB" id="A0A506XTB6"/>
<organism evidence="2 3">
    <name type="scientific">Schumannella soli</name>
    <dbReference type="NCBI Taxonomy" id="2590779"/>
    <lineage>
        <taxon>Bacteria</taxon>
        <taxon>Bacillati</taxon>
        <taxon>Actinomycetota</taxon>
        <taxon>Actinomycetes</taxon>
        <taxon>Micrococcales</taxon>
        <taxon>Microbacteriaceae</taxon>
        <taxon>Schumannella</taxon>
    </lineage>
</organism>
<evidence type="ECO:0000313" key="2">
    <source>
        <dbReference type="EMBL" id="TPW76054.1"/>
    </source>
</evidence>
<sequence>MKRGVRIAASLAGLAIAMIAAATAPQDGTDIAAPFLVRGVEGDVLTTRLLTTRLDGIELADALEQDAYSSPRIDTEGQWLVVHLTVQTRQSTEGLSAARLLLDGREYGNYIGADDDLARIQNGPGIATSGTLVFELPADALRGAGAGHAELRLQTQVAPTLDDVPTYTLDLRGAHRSAEFRIPRPRVVEPLT</sequence>
<protein>
    <submittedName>
        <fullName evidence="2">DUF4352 domain-containing protein</fullName>
    </submittedName>
</protein>
<dbReference type="EMBL" id="VHQG01000002">
    <property type="protein sequence ID" value="TPW76054.1"/>
    <property type="molecule type" value="Genomic_DNA"/>
</dbReference>
<dbReference type="RefSeq" id="WP_141163411.1">
    <property type="nucleotide sequence ID" value="NZ_VHQG01000002.1"/>
</dbReference>
<proteinExistence type="predicted"/>
<gene>
    <name evidence="2" type="ORF">FJ657_09535</name>
</gene>
<keyword evidence="1" id="KW-0732">Signal</keyword>
<accession>A0A506XTB6</accession>
<feature type="signal peptide" evidence="1">
    <location>
        <begin position="1"/>
        <end position="24"/>
    </location>
</feature>
<keyword evidence="3" id="KW-1185">Reference proteome</keyword>
<dbReference type="Proteomes" id="UP000316252">
    <property type="component" value="Unassembled WGS sequence"/>
</dbReference>